<evidence type="ECO:0000313" key="2">
    <source>
        <dbReference type="EMBL" id="KZP12434.1"/>
    </source>
</evidence>
<protein>
    <submittedName>
        <fullName evidence="2">Uncharacterized protein</fullName>
    </submittedName>
</protein>
<feature type="signal peptide" evidence="1">
    <location>
        <begin position="1"/>
        <end position="19"/>
    </location>
</feature>
<organism evidence="2 3">
    <name type="scientific">Athelia psychrophila</name>
    <dbReference type="NCBI Taxonomy" id="1759441"/>
    <lineage>
        <taxon>Eukaryota</taxon>
        <taxon>Fungi</taxon>
        <taxon>Dikarya</taxon>
        <taxon>Basidiomycota</taxon>
        <taxon>Agaricomycotina</taxon>
        <taxon>Agaricomycetes</taxon>
        <taxon>Agaricomycetidae</taxon>
        <taxon>Atheliales</taxon>
        <taxon>Atheliaceae</taxon>
        <taxon>Athelia</taxon>
    </lineage>
</organism>
<dbReference type="AlphaFoldDB" id="A0A166BA75"/>
<keyword evidence="1" id="KW-0732">Signal</keyword>
<reference evidence="2 3" key="1">
    <citation type="journal article" date="2016" name="Mol. Biol. Evol.">
        <title>Comparative Genomics of Early-Diverging Mushroom-Forming Fungi Provides Insights into the Origins of Lignocellulose Decay Capabilities.</title>
        <authorList>
            <person name="Nagy L.G."/>
            <person name="Riley R."/>
            <person name="Tritt A."/>
            <person name="Adam C."/>
            <person name="Daum C."/>
            <person name="Floudas D."/>
            <person name="Sun H."/>
            <person name="Yadav J.S."/>
            <person name="Pangilinan J."/>
            <person name="Larsson K.H."/>
            <person name="Matsuura K."/>
            <person name="Barry K."/>
            <person name="Labutti K."/>
            <person name="Kuo R."/>
            <person name="Ohm R.A."/>
            <person name="Bhattacharya S.S."/>
            <person name="Shirouzu T."/>
            <person name="Yoshinaga Y."/>
            <person name="Martin F.M."/>
            <person name="Grigoriev I.V."/>
            <person name="Hibbett D.S."/>
        </authorList>
    </citation>
    <scope>NUCLEOTIDE SEQUENCE [LARGE SCALE GENOMIC DNA]</scope>
    <source>
        <strain evidence="2 3">CBS 109695</strain>
    </source>
</reference>
<proteinExistence type="predicted"/>
<evidence type="ECO:0000256" key="1">
    <source>
        <dbReference type="SAM" id="SignalP"/>
    </source>
</evidence>
<feature type="chain" id="PRO_5007871123" evidence="1">
    <location>
        <begin position="20"/>
        <end position="81"/>
    </location>
</feature>
<gene>
    <name evidence="2" type="ORF">FIBSPDRAFT_157605</name>
</gene>
<dbReference type="EMBL" id="KV417647">
    <property type="protein sequence ID" value="KZP12434.1"/>
    <property type="molecule type" value="Genomic_DNA"/>
</dbReference>
<accession>A0A166BA75</accession>
<keyword evidence="3" id="KW-1185">Reference proteome</keyword>
<dbReference type="Proteomes" id="UP000076532">
    <property type="component" value="Unassembled WGS sequence"/>
</dbReference>
<evidence type="ECO:0000313" key="3">
    <source>
        <dbReference type="Proteomes" id="UP000076532"/>
    </source>
</evidence>
<sequence>MFNQKTRLALLALTTVVFALPAENVTSKPRKLGKRCTGTISSAATVAAAVECTTIVIGKSYFLGRDDGVVVLTVRLQMLLQ</sequence>
<name>A0A166BA75_9AGAM</name>